<evidence type="ECO:0000313" key="2">
    <source>
        <dbReference type="Proteomes" id="UP001233999"/>
    </source>
</evidence>
<organism evidence="1 2">
    <name type="scientific">Diploptera punctata</name>
    <name type="common">Pacific beetle cockroach</name>
    <dbReference type="NCBI Taxonomy" id="6984"/>
    <lineage>
        <taxon>Eukaryota</taxon>
        <taxon>Metazoa</taxon>
        <taxon>Ecdysozoa</taxon>
        <taxon>Arthropoda</taxon>
        <taxon>Hexapoda</taxon>
        <taxon>Insecta</taxon>
        <taxon>Pterygota</taxon>
        <taxon>Neoptera</taxon>
        <taxon>Polyneoptera</taxon>
        <taxon>Dictyoptera</taxon>
        <taxon>Blattodea</taxon>
        <taxon>Blaberoidea</taxon>
        <taxon>Blaberidae</taxon>
        <taxon>Diplopterinae</taxon>
        <taxon>Diploptera</taxon>
    </lineage>
</organism>
<dbReference type="AlphaFoldDB" id="A0AAD8EM55"/>
<keyword evidence="2" id="KW-1185">Reference proteome</keyword>
<reference evidence="1" key="2">
    <citation type="submission" date="2023-05" db="EMBL/GenBank/DDBJ databases">
        <authorList>
            <person name="Fouks B."/>
        </authorList>
    </citation>
    <scope>NUCLEOTIDE SEQUENCE</scope>
    <source>
        <strain evidence="1">Stay&amp;Tobe</strain>
        <tissue evidence="1">Testes</tissue>
    </source>
</reference>
<reference evidence="1" key="1">
    <citation type="journal article" date="2023" name="IScience">
        <title>Live-bearing cockroach genome reveals convergent evolutionary mechanisms linked to viviparity in insects and beyond.</title>
        <authorList>
            <person name="Fouks B."/>
            <person name="Harrison M.C."/>
            <person name="Mikhailova A.A."/>
            <person name="Marchal E."/>
            <person name="English S."/>
            <person name="Carruthers M."/>
            <person name="Jennings E.C."/>
            <person name="Chiamaka E.L."/>
            <person name="Frigard R.A."/>
            <person name="Pippel M."/>
            <person name="Attardo G.M."/>
            <person name="Benoit J.B."/>
            <person name="Bornberg-Bauer E."/>
            <person name="Tobe S.S."/>
        </authorList>
    </citation>
    <scope>NUCLEOTIDE SEQUENCE</scope>
    <source>
        <strain evidence="1">Stay&amp;Tobe</strain>
    </source>
</reference>
<accession>A0AAD8EM55</accession>
<name>A0AAD8EM55_DIPPU</name>
<gene>
    <name evidence="1" type="ORF">L9F63_027282</name>
</gene>
<feature type="non-terminal residue" evidence="1">
    <location>
        <position position="1"/>
    </location>
</feature>
<proteinExistence type="predicted"/>
<comment type="caution">
    <text evidence="1">The sequence shown here is derived from an EMBL/GenBank/DDBJ whole genome shotgun (WGS) entry which is preliminary data.</text>
</comment>
<dbReference type="EMBL" id="JASPKZ010002445">
    <property type="protein sequence ID" value="KAJ9595333.1"/>
    <property type="molecule type" value="Genomic_DNA"/>
</dbReference>
<protein>
    <submittedName>
        <fullName evidence="1">Uncharacterized protein</fullName>
    </submittedName>
</protein>
<dbReference type="Proteomes" id="UP001233999">
    <property type="component" value="Unassembled WGS sequence"/>
</dbReference>
<evidence type="ECO:0000313" key="1">
    <source>
        <dbReference type="EMBL" id="KAJ9595333.1"/>
    </source>
</evidence>
<sequence>DLTEDERESVWNLKALKTLKIMNGSLYRYDVRLNSVDIYSLRYRTHAERNKKEMDIITRQRMARERSYFLCSFQSFSRICGPRVNWSWSIFNPYMFQRLIHQDSPLALISIHSNISSNLRSFPKEFLVNMLKAFQLPPHNRV</sequence>
<feature type="non-terminal residue" evidence="1">
    <location>
        <position position="142"/>
    </location>
</feature>